<dbReference type="PANTHER" id="PTHR37984">
    <property type="entry name" value="PROTEIN CBG26694"/>
    <property type="match status" value="1"/>
</dbReference>
<name>A0A0V1L8N0_9BILA</name>
<dbReference type="OrthoDB" id="5920491at2759"/>
<gene>
    <name evidence="2" type="primary">pol</name>
    <name evidence="2" type="ORF">T02_8982</name>
</gene>
<sequence length="118" mass="13470">MARGVGLKIKPEKCQLIKKQVVYLRHVIKPAGIGTDPQKTAAVQQCRITRYVRKVRQFLGLSSYYQRFIKGFARVAGALYELTQKGQEWHRGPCQEGAFKTLKNLLMSTLILRHPDLS</sequence>
<proteinExistence type="predicted"/>
<evidence type="ECO:0000313" key="2">
    <source>
        <dbReference type="EMBL" id="KRZ55903.1"/>
    </source>
</evidence>
<dbReference type="Proteomes" id="UP000054721">
    <property type="component" value="Unassembled WGS sequence"/>
</dbReference>
<dbReference type="InterPro" id="IPR043502">
    <property type="entry name" value="DNA/RNA_pol_sf"/>
</dbReference>
<dbReference type="InterPro" id="IPR050951">
    <property type="entry name" value="Retrovirus_Pol_polyprotein"/>
</dbReference>
<dbReference type="FunFam" id="3.30.70.270:FF:000020">
    <property type="entry name" value="Transposon Tf2-6 polyprotein-like Protein"/>
    <property type="match status" value="1"/>
</dbReference>
<accession>A0A0V1L8N0</accession>
<dbReference type="EC" id="2.7.7.49" evidence="1"/>
<dbReference type="STRING" id="6335.A0A0V1L8N0"/>
<dbReference type="Gene3D" id="3.30.70.270">
    <property type="match status" value="1"/>
</dbReference>
<dbReference type="GO" id="GO:0003964">
    <property type="term" value="F:RNA-directed DNA polymerase activity"/>
    <property type="evidence" value="ECO:0007669"/>
    <property type="project" value="UniProtKB-EC"/>
</dbReference>
<reference evidence="2 3" key="1">
    <citation type="submission" date="2015-05" db="EMBL/GenBank/DDBJ databases">
        <title>Evolution of Trichinella species and genotypes.</title>
        <authorList>
            <person name="Korhonen P.K."/>
            <person name="Edoardo P."/>
            <person name="Giuseppe L.R."/>
            <person name="Gasser R.B."/>
        </authorList>
    </citation>
    <scope>NUCLEOTIDE SEQUENCE [LARGE SCALE GENOMIC DNA]</scope>
    <source>
        <strain evidence="2">ISS10</strain>
    </source>
</reference>
<dbReference type="EMBL" id="JYDW01000105">
    <property type="protein sequence ID" value="KRZ55903.1"/>
    <property type="molecule type" value="Genomic_DNA"/>
</dbReference>
<dbReference type="PANTHER" id="PTHR37984:SF5">
    <property type="entry name" value="PROTEIN NYNRIN-LIKE"/>
    <property type="match status" value="1"/>
</dbReference>
<evidence type="ECO:0000256" key="1">
    <source>
        <dbReference type="ARBA" id="ARBA00012493"/>
    </source>
</evidence>
<organism evidence="2 3">
    <name type="scientific">Trichinella nativa</name>
    <dbReference type="NCBI Taxonomy" id="6335"/>
    <lineage>
        <taxon>Eukaryota</taxon>
        <taxon>Metazoa</taxon>
        <taxon>Ecdysozoa</taxon>
        <taxon>Nematoda</taxon>
        <taxon>Enoplea</taxon>
        <taxon>Dorylaimia</taxon>
        <taxon>Trichinellida</taxon>
        <taxon>Trichinellidae</taxon>
        <taxon>Trichinella</taxon>
    </lineage>
</organism>
<dbReference type="AlphaFoldDB" id="A0A0V1L8N0"/>
<comment type="caution">
    <text evidence="2">The sequence shown here is derived from an EMBL/GenBank/DDBJ whole genome shotgun (WGS) entry which is preliminary data.</text>
</comment>
<protein>
    <recommendedName>
        <fullName evidence="1">RNA-directed DNA polymerase</fullName>
        <ecNumber evidence="1">2.7.7.49</ecNumber>
    </recommendedName>
</protein>
<dbReference type="InterPro" id="IPR043128">
    <property type="entry name" value="Rev_trsase/Diguanyl_cyclase"/>
</dbReference>
<evidence type="ECO:0000313" key="3">
    <source>
        <dbReference type="Proteomes" id="UP000054721"/>
    </source>
</evidence>
<keyword evidence="3" id="KW-1185">Reference proteome</keyword>
<dbReference type="SUPFAM" id="SSF56672">
    <property type="entry name" value="DNA/RNA polymerases"/>
    <property type="match status" value="1"/>
</dbReference>